<organism evidence="3 4">
    <name type="scientific">Caenorhabditis auriculariae</name>
    <dbReference type="NCBI Taxonomy" id="2777116"/>
    <lineage>
        <taxon>Eukaryota</taxon>
        <taxon>Metazoa</taxon>
        <taxon>Ecdysozoa</taxon>
        <taxon>Nematoda</taxon>
        <taxon>Chromadorea</taxon>
        <taxon>Rhabditida</taxon>
        <taxon>Rhabditina</taxon>
        <taxon>Rhabditomorpha</taxon>
        <taxon>Rhabditoidea</taxon>
        <taxon>Rhabditidae</taxon>
        <taxon>Peloderinae</taxon>
        <taxon>Caenorhabditis</taxon>
    </lineage>
</organism>
<feature type="compositionally biased region" description="Basic residues" evidence="1">
    <location>
        <begin position="58"/>
        <end position="79"/>
    </location>
</feature>
<feature type="region of interest" description="Disordered" evidence="1">
    <location>
        <begin position="1"/>
        <end position="30"/>
    </location>
</feature>
<dbReference type="GO" id="GO:0006384">
    <property type="term" value="P:transcription initiation at RNA polymerase III promoter"/>
    <property type="evidence" value="ECO:0007669"/>
    <property type="project" value="InterPro"/>
</dbReference>
<dbReference type="Proteomes" id="UP000835052">
    <property type="component" value="Unassembled WGS sequence"/>
</dbReference>
<dbReference type="OrthoDB" id="68020at2759"/>
<protein>
    <recommendedName>
        <fullName evidence="2">GTF3C1 extended winged-helix domain-containing protein</fullName>
    </recommendedName>
</protein>
<evidence type="ECO:0000259" key="2">
    <source>
        <dbReference type="Pfam" id="PF24101"/>
    </source>
</evidence>
<feature type="domain" description="GTF3C1 extended winged-helix" evidence="2">
    <location>
        <begin position="212"/>
        <end position="296"/>
    </location>
</feature>
<comment type="caution">
    <text evidence="3">The sequence shown here is derived from an EMBL/GenBank/DDBJ whole genome shotgun (WGS) entry which is preliminary data.</text>
</comment>
<feature type="region of interest" description="Disordered" evidence="1">
    <location>
        <begin position="44"/>
        <end position="79"/>
    </location>
</feature>
<sequence length="1384" mass="159247">MPRARSKRKIAEDPETTAGRSGVADVNNDDLQVSSDEDAILVGTSFGTNQDSVTEVPKKKKRTRKRSLSPSLKKTRQRKSLPVSIFIRVQRRPIPDSNPLIGTLNICTDYRRILCCTRFEEMETKESAGLRSPKFSAWTPQQNPEIVEFPRSSKQFVPNIRRSLRYYWKDDNQPGRFDELYEKFSAESGGPCPFKMGEVVKFPAHKLSTLRISDVTLKRLILLLELANRYRVIVTINQLMKMVESKEKAEGYKFTIDKKSLMKCMLALEKENLLHIYEQNVRTDCIDYKVQIMVFPHGQLRFSKTKKEELAKLKTKREEELANINEGSADVSQDSRLDETLPESYSDGIGLGSLGETEMIDADKRRSTTHYDASYTFGYQAKAIRCMVLHEFVWKVVRSDFDASLPDLYQRFPPGKPFSDWPSPNLQDLPVYTTEEENSPFRFVPSLSTFSDIERGWFMLQDIVVAMPLSILVLIAYVSRKIQKPRLHYYLSDPIRRHTCLGDLAPDLRELLLKDKKLYKQVEHLLLSMGVMGLFSYTESPDPKRFNSACTAVFHINAKGLLYDTSTSDRGYSEVTPPINRYKRYEHEFKTQENVVLYWHHLRAIVQSTPLAFRMDGQKDTQTTQRYRRYAMGQFDKTMILKPTDQPIDLVPPLEPNNGCAGFDCGLFFHLKRHWDLNPRPSPCVTWFISRFRKSSDVLKNEVESKVERLQKDWNSYVKSMMPADMELTRNKKMAVRTSDDTALFAGSRSAAAKTLRTTNLGEVTPKSKPSKKRKFDSVDVLSHRNRIYMRSRFSAKERDQLIIIRAIGFFLNPVYRFWLEPTVLRDIMHEYVPESRTKTVQSLMAAGVREMTRSHRLAYLRRVVRNLATFKEMRTFRSELASIQLHTAEEKSEFFRKVYEVAVKLLFLDNDVLPHVLTSDKDFSNYLSRCNVFITPEPTTTAALPLRCRKPENFSHIHHCVTVNILLSVLLHFYDSGFSENLLEQVSATVVHNALQVLRADGLVSRVRSTDPTSSIMAKNQAVLSHYFRSFFTHRYKPDLIDELSEMLEELEEAGDVAELLGDNASLVVIASSAFYNNKERDLKVRVDDDILNAFGVFHEPNSIKQIRYLESTNIHLEKVRVFFPKQAKGKKFDSRFNLEEKDPPLPTVEELLKLIDNSRSLSDVPLPFEDWLQTRDPAERRLLKIFYDNILLTEAFGVCVADIRELAWARFVDIDRFLKILGEGGQIVEVGVDTRRWVSTTFSGAWCVTIENRRYCPRPWVKPTGGLCAATIRWMAEAVLMFVVARPGCPVREIMNSKEFALQHIVLEELITVLEAAKCLKVEENSYKSGRLSSPFEAASKNVTVRMLCPSVDAIERFSNIFKGVQLLPTMHGSMRLGNSDY</sequence>
<evidence type="ECO:0000256" key="1">
    <source>
        <dbReference type="SAM" id="MobiDB-lite"/>
    </source>
</evidence>
<dbReference type="GO" id="GO:0042791">
    <property type="term" value="P:5S class rRNA transcription by RNA polymerase III"/>
    <property type="evidence" value="ECO:0007669"/>
    <property type="project" value="TreeGrafter"/>
</dbReference>
<gene>
    <name evidence="3" type="ORF">CAUJ_LOCUS6718</name>
</gene>
<dbReference type="EMBL" id="CAJGYM010000017">
    <property type="protein sequence ID" value="CAD6190799.1"/>
    <property type="molecule type" value="Genomic_DNA"/>
</dbReference>
<proteinExistence type="predicted"/>
<accession>A0A8S1H4T6</accession>
<evidence type="ECO:0000313" key="3">
    <source>
        <dbReference type="EMBL" id="CAD6190799.1"/>
    </source>
</evidence>
<dbReference type="PANTHER" id="PTHR15180:SF1">
    <property type="entry name" value="GENERAL TRANSCRIPTION FACTOR 3C POLYPEPTIDE 1"/>
    <property type="match status" value="1"/>
</dbReference>
<dbReference type="GO" id="GO:0000127">
    <property type="term" value="C:transcription factor TFIIIC complex"/>
    <property type="evidence" value="ECO:0007669"/>
    <property type="project" value="InterPro"/>
</dbReference>
<dbReference type="GO" id="GO:0003677">
    <property type="term" value="F:DNA binding"/>
    <property type="evidence" value="ECO:0007669"/>
    <property type="project" value="InterPro"/>
</dbReference>
<dbReference type="InterPro" id="IPR044210">
    <property type="entry name" value="Tfc3-like"/>
</dbReference>
<name>A0A8S1H4T6_9PELO</name>
<dbReference type="InterPro" id="IPR056467">
    <property type="entry name" value="eWH_GTF3C1"/>
</dbReference>
<dbReference type="Pfam" id="PF24101">
    <property type="entry name" value="WHD_GTF3C1"/>
    <property type="match status" value="1"/>
</dbReference>
<evidence type="ECO:0000313" key="4">
    <source>
        <dbReference type="Proteomes" id="UP000835052"/>
    </source>
</evidence>
<reference evidence="3" key="1">
    <citation type="submission" date="2020-10" db="EMBL/GenBank/DDBJ databases">
        <authorList>
            <person name="Kikuchi T."/>
        </authorList>
    </citation>
    <scope>NUCLEOTIDE SEQUENCE</scope>
    <source>
        <strain evidence="3">NKZ352</strain>
    </source>
</reference>
<keyword evidence="4" id="KW-1185">Reference proteome</keyword>
<dbReference type="PANTHER" id="PTHR15180">
    <property type="entry name" value="GENERAL TRANSCRIPTION FACTOR 3C POLYPEPTIDE 1"/>
    <property type="match status" value="1"/>
</dbReference>